<accession>X1R856</accession>
<reference evidence="1" key="1">
    <citation type="journal article" date="2014" name="Front. Microbiol.">
        <title>High frequency of phylogenetically diverse reductive dehalogenase-homologous genes in deep subseafloor sedimentary metagenomes.</title>
        <authorList>
            <person name="Kawai M."/>
            <person name="Futagami T."/>
            <person name="Toyoda A."/>
            <person name="Takaki Y."/>
            <person name="Nishi S."/>
            <person name="Hori S."/>
            <person name="Arai W."/>
            <person name="Tsubouchi T."/>
            <person name="Morono Y."/>
            <person name="Uchiyama I."/>
            <person name="Ito T."/>
            <person name="Fujiyama A."/>
            <person name="Inagaki F."/>
            <person name="Takami H."/>
        </authorList>
    </citation>
    <scope>NUCLEOTIDE SEQUENCE</scope>
    <source>
        <strain evidence="1">Expedition CK06-06</strain>
    </source>
</reference>
<feature type="non-terminal residue" evidence="1">
    <location>
        <position position="1"/>
    </location>
</feature>
<sequence>VISEGVIPGILLACPKETGLFIICRFRSLKLKLKIHI</sequence>
<protein>
    <submittedName>
        <fullName evidence="1">Uncharacterized protein</fullName>
    </submittedName>
</protein>
<dbReference type="AlphaFoldDB" id="X1R856"/>
<gene>
    <name evidence="1" type="ORF">S12H4_24325</name>
</gene>
<comment type="caution">
    <text evidence="1">The sequence shown here is derived from an EMBL/GenBank/DDBJ whole genome shotgun (WGS) entry which is preliminary data.</text>
</comment>
<name>X1R856_9ZZZZ</name>
<evidence type="ECO:0000313" key="1">
    <source>
        <dbReference type="EMBL" id="GAI76907.1"/>
    </source>
</evidence>
<proteinExistence type="predicted"/>
<dbReference type="EMBL" id="BARW01013167">
    <property type="protein sequence ID" value="GAI76907.1"/>
    <property type="molecule type" value="Genomic_DNA"/>
</dbReference>
<organism evidence="1">
    <name type="scientific">marine sediment metagenome</name>
    <dbReference type="NCBI Taxonomy" id="412755"/>
    <lineage>
        <taxon>unclassified sequences</taxon>
        <taxon>metagenomes</taxon>
        <taxon>ecological metagenomes</taxon>
    </lineage>
</organism>